<accession>K3ZBK2</accession>
<organism evidence="1 2">
    <name type="scientific">Setaria italica</name>
    <name type="common">Foxtail millet</name>
    <name type="synonym">Panicum italicum</name>
    <dbReference type="NCBI Taxonomy" id="4555"/>
    <lineage>
        <taxon>Eukaryota</taxon>
        <taxon>Viridiplantae</taxon>
        <taxon>Streptophyta</taxon>
        <taxon>Embryophyta</taxon>
        <taxon>Tracheophyta</taxon>
        <taxon>Spermatophyta</taxon>
        <taxon>Magnoliopsida</taxon>
        <taxon>Liliopsida</taxon>
        <taxon>Poales</taxon>
        <taxon>Poaceae</taxon>
        <taxon>PACMAD clade</taxon>
        <taxon>Panicoideae</taxon>
        <taxon>Panicodae</taxon>
        <taxon>Paniceae</taxon>
        <taxon>Cenchrinae</taxon>
        <taxon>Setaria</taxon>
    </lineage>
</organism>
<proteinExistence type="predicted"/>
<dbReference type="AlphaFoldDB" id="K3ZBK2"/>
<evidence type="ECO:0000313" key="2">
    <source>
        <dbReference type="Proteomes" id="UP000004995"/>
    </source>
</evidence>
<sequence>MVPRCGSESQGTSASMGHWAVSLSDSSFVRACGSCYLRLWIHSDYCSFLWMDAGWVDATAATVPGR</sequence>
<dbReference type="EnsemblPlants" id="KQL12641">
    <property type="protein sequence ID" value="KQL12641"/>
    <property type="gene ID" value="SETIT_023923mg"/>
</dbReference>
<name>K3ZBK2_SETIT</name>
<dbReference type="Gramene" id="KQL12641">
    <property type="protein sequence ID" value="KQL12641"/>
    <property type="gene ID" value="SETIT_023923mg"/>
</dbReference>
<dbReference type="EMBL" id="AGNK02001386">
    <property type="status" value="NOT_ANNOTATED_CDS"/>
    <property type="molecule type" value="Genomic_DNA"/>
</dbReference>
<keyword evidence="2" id="KW-1185">Reference proteome</keyword>
<reference evidence="2" key="1">
    <citation type="journal article" date="2012" name="Nat. Biotechnol.">
        <title>Reference genome sequence of the model plant Setaria.</title>
        <authorList>
            <person name="Bennetzen J.L."/>
            <person name="Schmutz J."/>
            <person name="Wang H."/>
            <person name="Percifield R."/>
            <person name="Hawkins J."/>
            <person name="Pontaroli A.C."/>
            <person name="Estep M."/>
            <person name="Feng L."/>
            <person name="Vaughn J.N."/>
            <person name="Grimwood J."/>
            <person name="Jenkins J."/>
            <person name="Barry K."/>
            <person name="Lindquist E."/>
            <person name="Hellsten U."/>
            <person name="Deshpande S."/>
            <person name="Wang X."/>
            <person name="Wu X."/>
            <person name="Mitros T."/>
            <person name="Triplett J."/>
            <person name="Yang X."/>
            <person name="Ye C.Y."/>
            <person name="Mauro-Herrera M."/>
            <person name="Wang L."/>
            <person name="Li P."/>
            <person name="Sharma M."/>
            <person name="Sharma R."/>
            <person name="Ronald P.C."/>
            <person name="Panaud O."/>
            <person name="Kellogg E.A."/>
            <person name="Brutnell T.P."/>
            <person name="Doust A.N."/>
            <person name="Tuskan G.A."/>
            <person name="Rokhsar D."/>
            <person name="Devos K.M."/>
        </authorList>
    </citation>
    <scope>NUCLEOTIDE SEQUENCE [LARGE SCALE GENOMIC DNA]</scope>
    <source>
        <strain evidence="2">cv. Yugu1</strain>
    </source>
</reference>
<reference evidence="1" key="2">
    <citation type="submission" date="2018-08" db="UniProtKB">
        <authorList>
            <consortium name="EnsemblPlants"/>
        </authorList>
    </citation>
    <scope>IDENTIFICATION</scope>
    <source>
        <strain evidence="1">Yugu1</strain>
    </source>
</reference>
<dbReference type="InParanoid" id="K3ZBK2"/>
<evidence type="ECO:0000313" key="1">
    <source>
        <dbReference type="EnsemblPlants" id="KQL12641"/>
    </source>
</evidence>
<protein>
    <submittedName>
        <fullName evidence="1">Uncharacterized protein</fullName>
    </submittedName>
</protein>
<dbReference type="Proteomes" id="UP000004995">
    <property type="component" value="Unassembled WGS sequence"/>
</dbReference>
<dbReference type="HOGENOM" id="CLU_2836030_0_0_1"/>